<accession>A0ABR1N0Y4</accession>
<gene>
    <name evidence="2" type="ORF">JOL62DRAFT_579862</name>
</gene>
<dbReference type="EMBL" id="JBBPBF010000026">
    <property type="protein sequence ID" value="KAK7608872.1"/>
    <property type="molecule type" value="Genomic_DNA"/>
</dbReference>
<evidence type="ECO:0000313" key="2">
    <source>
        <dbReference type="EMBL" id="KAK7608872.1"/>
    </source>
</evidence>
<proteinExistence type="predicted"/>
<protein>
    <submittedName>
        <fullName evidence="2">Uncharacterized protein</fullName>
    </submittedName>
</protein>
<organism evidence="2 3">
    <name type="scientific">Phyllosticta paracitricarpa</name>
    <dbReference type="NCBI Taxonomy" id="2016321"/>
    <lineage>
        <taxon>Eukaryota</taxon>
        <taxon>Fungi</taxon>
        <taxon>Dikarya</taxon>
        <taxon>Ascomycota</taxon>
        <taxon>Pezizomycotina</taxon>
        <taxon>Dothideomycetes</taxon>
        <taxon>Dothideomycetes incertae sedis</taxon>
        <taxon>Botryosphaeriales</taxon>
        <taxon>Phyllostictaceae</taxon>
        <taxon>Phyllosticta</taxon>
    </lineage>
</organism>
<evidence type="ECO:0000256" key="1">
    <source>
        <dbReference type="SAM" id="Phobius"/>
    </source>
</evidence>
<keyword evidence="1" id="KW-0472">Membrane</keyword>
<sequence>MFLLPLLSSSRSRILFSATSPALASHLHPLIFVASANQKRLANLFFLLLLLILLLLLLLLSSPIWHHVYVRAPHYNEC</sequence>
<evidence type="ECO:0000313" key="3">
    <source>
        <dbReference type="Proteomes" id="UP001367316"/>
    </source>
</evidence>
<name>A0ABR1N0Y4_9PEZI</name>
<dbReference type="Proteomes" id="UP001367316">
    <property type="component" value="Unassembled WGS sequence"/>
</dbReference>
<comment type="caution">
    <text evidence="2">The sequence shown here is derived from an EMBL/GenBank/DDBJ whole genome shotgun (WGS) entry which is preliminary data.</text>
</comment>
<feature type="transmembrane region" description="Helical" evidence="1">
    <location>
        <begin position="41"/>
        <end position="61"/>
    </location>
</feature>
<keyword evidence="1" id="KW-0812">Transmembrane</keyword>
<keyword evidence="1" id="KW-1133">Transmembrane helix</keyword>
<reference evidence="2 3" key="1">
    <citation type="submission" date="2024-04" db="EMBL/GenBank/DDBJ databases">
        <title>Phyllosticta paracitricarpa is synonymous to the EU quarantine fungus P. citricarpa based on phylogenomic analyses.</title>
        <authorList>
            <consortium name="Lawrence Berkeley National Laboratory"/>
            <person name="Van ingen-buijs V.A."/>
            <person name="Van westerhoven A.C."/>
            <person name="Haridas S."/>
            <person name="Skiadas P."/>
            <person name="Martin F."/>
            <person name="Groenewald J.Z."/>
            <person name="Crous P.W."/>
            <person name="Seidl M.F."/>
        </authorList>
    </citation>
    <scope>NUCLEOTIDE SEQUENCE [LARGE SCALE GENOMIC DNA]</scope>
    <source>
        <strain evidence="2 3">CBS 141358</strain>
    </source>
</reference>
<keyword evidence="3" id="KW-1185">Reference proteome</keyword>